<sequence>MLFIASGIPIGLSAVLAIALTWRYMSISREAGLERELFYLKAAFFVAAFDIIVVKESMAFVYTCFIFLIVISGYFTSQFIAVDRNSRKETAKIWKTVLYFPSLLLGPVCLFLCVKGDQFLFWLWNKIINTLIYVATLPLYLLQLSDFDFQKFKAKEVKTLEDNGERLLPEPGDNGQTISEQAAAYVKWMFIALLLIALLYLVVRVLKRKHQVYDTTVSQLPRMHFEKEMKEKEAHKKFKHKLRQFALKPRHPVRRMMLAFEKGMREQKFGRKYSETVEEWLRRIGLDDQLEVYQKVRYGEKEVSKDEINELTSKLRLFKQKMKEGTKDEKNRKS</sequence>
<keyword evidence="3" id="KW-1185">Reference proteome</keyword>
<gene>
    <name evidence="2" type="ORF">RWE15_18405</name>
</gene>
<feature type="transmembrane region" description="Helical" evidence="1">
    <location>
        <begin position="60"/>
        <end position="81"/>
    </location>
</feature>
<feature type="transmembrane region" description="Helical" evidence="1">
    <location>
        <begin position="37"/>
        <end position="54"/>
    </location>
</feature>
<comment type="caution">
    <text evidence="2">The sequence shown here is derived from an EMBL/GenBank/DDBJ whole genome shotgun (WGS) entry which is preliminary data.</text>
</comment>
<accession>A0ABU5C9G5</accession>
<proteinExistence type="predicted"/>
<dbReference type="Proteomes" id="UP001281447">
    <property type="component" value="Unassembled WGS sequence"/>
</dbReference>
<keyword evidence="1" id="KW-0472">Membrane</keyword>
<evidence type="ECO:0000256" key="1">
    <source>
        <dbReference type="SAM" id="Phobius"/>
    </source>
</evidence>
<keyword evidence="1" id="KW-1133">Transmembrane helix</keyword>
<feature type="transmembrane region" description="Helical" evidence="1">
    <location>
        <begin position="185"/>
        <end position="203"/>
    </location>
</feature>
<feature type="transmembrane region" description="Helical" evidence="1">
    <location>
        <begin position="93"/>
        <end position="113"/>
    </location>
</feature>
<keyword evidence="1" id="KW-0812">Transmembrane</keyword>
<evidence type="ECO:0000313" key="2">
    <source>
        <dbReference type="EMBL" id="MDY0395984.1"/>
    </source>
</evidence>
<evidence type="ECO:0000313" key="3">
    <source>
        <dbReference type="Proteomes" id="UP001281447"/>
    </source>
</evidence>
<reference evidence="2 3" key="1">
    <citation type="submission" date="2023-10" db="EMBL/GenBank/DDBJ databases">
        <title>Virgibacillus halophilus 5B73C genome.</title>
        <authorList>
            <person name="Miliotis G."/>
            <person name="Sengupta P."/>
            <person name="Hameed A."/>
            <person name="Chuvochina M."/>
            <person name="Mcdonagh F."/>
            <person name="Simpson A.C."/>
            <person name="Singh N.K."/>
            <person name="Rekha P.D."/>
            <person name="Raman K."/>
            <person name="Hugenholtz P."/>
            <person name="Venkateswaran K."/>
        </authorList>
    </citation>
    <scope>NUCLEOTIDE SEQUENCE [LARGE SCALE GENOMIC DNA]</scope>
    <source>
        <strain evidence="2 3">5B73C</strain>
    </source>
</reference>
<feature type="transmembrane region" description="Helical" evidence="1">
    <location>
        <begin position="6"/>
        <end position="25"/>
    </location>
</feature>
<protein>
    <submittedName>
        <fullName evidence="2">DUF4129 domain-containing protein</fullName>
    </submittedName>
</protein>
<dbReference type="EMBL" id="JAWDIP010000004">
    <property type="protein sequence ID" value="MDY0395984.1"/>
    <property type="molecule type" value="Genomic_DNA"/>
</dbReference>
<feature type="transmembrane region" description="Helical" evidence="1">
    <location>
        <begin position="119"/>
        <end position="142"/>
    </location>
</feature>
<name>A0ABU5C9G5_9BACI</name>
<organism evidence="2 3">
    <name type="scientific">Tigheibacillus halophilus</name>
    <dbReference type="NCBI Taxonomy" id="361280"/>
    <lineage>
        <taxon>Bacteria</taxon>
        <taxon>Bacillati</taxon>
        <taxon>Bacillota</taxon>
        <taxon>Bacilli</taxon>
        <taxon>Bacillales</taxon>
        <taxon>Bacillaceae</taxon>
        <taxon>Tigheibacillus</taxon>
    </lineage>
</organism>